<dbReference type="Proteomes" id="UP000019089">
    <property type="component" value="Chromosome"/>
</dbReference>
<organism evidence="3 4">
    <name type="scientific">Pseudomonas syringae CC1557</name>
    <dbReference type="NCBI Taxonomy" id="1357279"/>
    <lineage>
        <taxon>Bacteria</taxon>
        <taxon>Pseudomonadati</taxon>
        <taxon>Pseudomonadota</taxon>
        <taxon>Gammaproteobacteria</taxon>
        <taxon>Pseudomonadales</taxon>
        <taxon>Pseudomonadaceae</taxon>
        <taxon>Pseudomonas</taxon>
        <taxon>Pseudomonas syringae</taxon>
    </lineage>
</organism>
<dbReference type="eggNOG" id="COG3344">
    <property type="taxonomic scope" value="Bacteria"/>
</dbReference>
<gene>
    <name evidence="3" type="ORF">N018_22230</name>
</gene>
<dbReference type="STRING" id="1357279.N018_22230"/>
<name>W0N123_PSESX</name>
<dbReference type="KEGG" id="psyr:N018_22230"/>
<dbReference type="EMBL" id="CP007014">
    <property type="protein sequence ID" value="AHG42786.1"/>
    <property type="molecule type" value="Genomic_DNA"/>
</dbReference>
<dbReference type="PANTHER" id="PTHR34047">
    <property type="entry name" value="NUCLEAR INTRON MATURASE 1, MITOCHONDRIAL-RELATED"/>
    <property type="match status" value="1"/>
</dbReference>
<dbReference type="PROSITE" id="PS50878">
    <property type="entry name" value="RT_POL"/>
    <property type="match status" value="1"/>
</dbReference>
<sequence length="120" mass="14203">MRQCSIRCRRKNWVLEVDISAFFDHVGHDLIIKALEHHQMPKWVILYCRRWLQAPMRSETGLLQERGRGTPQGGVISPLLANLFLHYAFDRWMDRTHRGVPFERYADDIVIHCTRMSEAV</sequence>
<protein>
    <submittedName>
        <fullName evidence="3">Reverse transcriptase</fullName>
    </submittedName>
</protein>
<dbReference type="HOGENOM" id="CLU_166156_1_0_6"/>
<dbReference type="CDD" id="cd01651">
    <property type="entry name" value="RT_G2_intron"/>
    <property type="match status" value="1"/>
</dbReference>
<comment type="similarity">
    <text evidence="1">Belongs to the bacterial reverse transcriptase family.</text>
</comment>
<keyword evidence="3" id="KW-0548">Nucleotidyltransferase</keyword>
<evidence type="ECO:0000259" key="2">
    <source>
        <dbReference type="PROSITE" id="PS50878"/>
    </source>
</evidence>
<dbReference type="Pfam" id="PF00078">
    <property type="entry name" value="RVT_1"/>
    <property type="match status" value="1"/>
</dbReference>
<dbReference type="PANTHER" id="PTHR34047:SF3">
    <property type="entry name" value="BLR2052 PROTEIN"/>
    <property type="match status" value="1"/>
</dbReference>
<proteinExistence type="inferred from homology"/>
<dbReference type="InterPro" id="IPR000477">
    <property type="entry name" value="RT_dom"/>
</dbReference>
<dbReference type="SUPFAM" id="SSF56672">
    <property type="entry name" value="DNA/RNA polymerases"/>
    <property type="match status" value="1"/>
</dbReference>
<evidence type="ECO:0000313" key="4">
    <source>
        <dbReference type="Proteomes" id="UP000019089"/>
    </source>
</evidence>
<dbReference type="InterPro" id="IPR043502">
    <property type="entry name" value="DNA/RNA_pol_sf"/>
</dbReference>
<keyword evidence="3" id="KW-0808">Transferase</keyword>
<keyword evidence="3" id="KW-0695">RNA-directed DNA polymerase</keyword>
<dbReference type="GO" id="GO:0003964">
    <property type="term" value="F:RNA-directed DNA polymerase activity"/>
    <property type="evidence" value="ECO:0007669"/>
    <property type="project" value="UniProtKB-KW"/>
</dbReference>
<feature type="domain" description="Reverse transcriptase" evidence="2">
    <location>
        <begin position="1"/>
        <end position="120"/>
    </location>
</feature>
<dbReference type="AlphaFoldDB" id="W0N123"/>
<accession>W0N123</accession>
<evidence type="ECO:0000256" key="1">
    <source>
        <dbReference type="ARBA" id="ARBA00034120"/>
    </source>
</evidence>
<dbReference type="InterPro" id="IPR051083">
    <property type="entry name" value="GrpII_Intron_Splice-Mob/Def"/>
</dbReference>
<reference evidence="3 4" key="1">
    <citation type="submission" date="2013-12" db="EMBL/GenBank/DDBJ databases">
        <title>Interactions Between Genome Architecture and Virulence Genes in Pseudomonas syringae, strain CC1557 as a model.</title>
        <authorList>
            <person name="Baltrus D."/>
            <person name="Hockett K."/>
            <person name="Karlsrud E."/>
            <person name="Dougherty K."/>
            <person name="Nishimura M."/>
        </authorList>
    </citation>
    <scope>NUCLEOTIDE SEQUENCE [LARGE SCALE GENOMIC DNA]</scope>
    <source>
        <strain evidence="3 4">CC1557</strain>
    </source>
</reference>
<evidence type="ECO:0000313" key="3">
    <source>
        <dbReference type="EMBL" id="AHG42786.1"/>
    </source>
</evidence>